<dbReference type="EMBL" id="CAJNOW010015980">
    <property type="protein sequence ID" value="CAF1646654.1"/>
    <property type="molecule type" value="Genomic_DNA"/>
</dbReference>
<dbReference type="Proteomes" id="UP000681720">
    <property type="component" value="Unassembled WGS sequence"/>
</dbReference>
<accession>A0A816EH66</accession>
<comment type="caution">
    <text evidence="2">The sequence shown here is derived from an EMBL/GenBank/DDBJ whole genome shotgun (WGS) entry which is preliminary data.</text>
</comment>
<sequence length="204" mass="23420">MCLDERLSASIFKNQITTLIISIDPDKDELYTIKNICNHIFTVFINLTHLIFYDAAYENNVRLLFDVPFPTFSSSSLLEIVDQSIIINKGMDGGFAAQYAINEFKMKVTLLNTEEFVTFEFHPDDQVEPIVFRINFSYVNEENEINDENFKKMQAKFDKKMFSLNGNIPPELNKIKSSILKSSVRDLLISLSEKDKYNGSGTTV</sequence>
<gene>
    <name evidence="4" type="ORF">BYL167_LOCUS7838</name>
    <name evidence="1" type="ORF">CJN711_LOCUS28047</name>
    <name evidence="5" type="ORF">GIL414_LOCUS9385</name>
    <name evidence="2" type="ORF">KQP761_LOCUS29135</name>
    <name evidence="3" type="ORF">MBJ925_LOCUS14734</name>
</gene>
<evidence type="ECO:0000313" key="3">
    <source>
        <dbReference type="EMBL" id="CAF2060063.1"/>
    </source>
</evidence>
<name>A0A816EH66_9BILA</name>
<organism evidence="2 6">
    <name type="scientific">Rotaria magnacalcarata</name>
    <dbReference type="NCBI Taxonomy" id="392030"/>
    <lineage>
        <taxon>Eukaryota</taxon>
        <taxon>Metazoa</taxon>
        <taxon>Spiralia</taxon>
        <taxon>Gnathifera</taxon>
        <taxon>Rotifera</taxon>
        <taxon>Eurotatoria</taxon>
        <taxon>Bdelloidea</taxon>
        <taxon>Philodinida</taxon>
        <taxon>Philodinidae</taxon>
        <taxon>Rotaria</taxon>
    </lineage>
</organism>
<proteinExistence type="predicted"/>
<evidence type="ECO:0000313" key="5">
    <source>
        <dbReference type="EMBL" id="CAF3956680.1"/>
    </source>
</evidence>
<dbReference type="Proteomes" id="UP000663824">
    <property type="component" value="Unassembled WGS sequence"/>
</dbReference>
<dbReference type="EMBL" id="CAJOBH010002077">
    <property type="protein sequence ID" value="CAF3888729.1"/>
    <property type="molecule type" value="Genomic_DNA"/>
</dbReference>
<dbReference type="Proteomes" id="UP000681967">
    <property type="component" value="Unassembled WGS sequence"/>
</dbReference>
<dbReference type="Proteomes" id="UP000663855">
    <property type="component" value="Unassembled WGS sequence"/>
</dbReference>
<evidence type="ECO:0000313" key="6">
    <source>
        <dbReference type="Proteomes" id="UP000663834"/>
    </source>
</evidence>
<evidence type="ECO:0000313" key="4">
    <source>
        <dbReference type="EMBL" id="CAF3888729.1"/>
    </source>
</evidence>
<evidence type="ECO:0000313" key="2">
    <source>
        <dbReference type="EMBL" id="CAF1646654.1"/>
    </source>
</evidence>
<evidence type="ECO:0000313" key="1">
    <source>
        <dbReference type="EMBL" id="CAF1514895.1"/>
    </source>
</evidence>
<dbReference type="EMBL" id="CAJOBJ010003198">
    <property type="protein sequence ID" value="CAF3956680.1"/>
    <property type="molecule type" value="Genomic_DNA"/>
</dbReference>
<dbReference type="Proteomes" id="UP000663834">
    <property type="component" value="Unassembled WGS sequence"/>
</dbReference>
<dbReference type="EMBL" id="CAJNOV010013227">
    <property type="protein sequence ID" value="CAF1514895.1"/>
    <property type="molecule type" value="Genomic_DNA"/>
</dbReference>
<reference evidence="2" key="1">
    <citation type="submission" date="2021-02" db="EMBL/GenBank/DDBJ databases">
        <authorList>
            <person name="Nowell W R."/>
        </authorList>
    </citation>
    <scope>NUCLEOTIDE SEQUENCE</scope>
</reference>
<protein>
    <submittedName>
        <fullName evidence="2">Uncharacterized protein</fullName>
    </submittedName>
</protein>
<dbReference type="AlphaFoldDB" id="A0A816EH66"/>
<dbReference type="EMBL" id="CAJNRE010006908">
    <property type="protein sequence ID" value="CAF2060063.1"/>
    <property type="molecule type" value="Genomic_DNA"/>
</dbReference>